<dbReference type="Pfam" id="PF12728">
    <property type="entry name" value="HTH_17"/>
    <property type="match status" value="1"/>
</dbReference>
<dbReference type="Gene3D" id="1.10.1660.10">
    <property type="match status" value="1"/>
</dbReference>
<feature type="compositionally biased region" description="Basic and acidic residues" evidence="1">
    <location>
        <begin position="80"/>
        <end position="94"/>
    </location>
</feature>
<sequence>MIKLTDKLYTSTEVASILGVSLRSVYRYLEENRLTAEVKTATGRHRFTRQDILNFLYPGGVLDEREANEAPRKYGPTTESVRREEVEERRESRPQEPSSEESVDWLSKFRAAAEKFKATEEDVQEEEPVEPRVEREPVQPVEQAEAYPKTQKDDYETIGFAGYGEEADVEKSNTMFYYRSSLGGLKDIAQSIDKNSRESQLDYAFTLNAGLSLYKPIKPFSLLHSYVRSADQQYFEKLLMLSPSDKENAQLCLMISDDSKVYATREELHGLYVVSKSVLLKDIEKFGSDELKGDAESIL</sequence>
<dbReference type="Proteomes" id="UP000178270">
    <property type="component" value="Unassembled WGS sequence"/>
</dbReference>
<evidence type="ECO:0000313" key="4">
    <source>
        <dbReference type="Proteomes" id="UP000178270"/>
    </source>
</evidence>
<dbReference type="AlphaFoldDB" id="A0A1F4U3Z2"/>
<organism evidence="3 4">
    <name type="scientific">candidate division WWE3 bacterium RBG_13_37_7</name>
    <dbReference type="NCBI Taxonomy" id="1802609"/>
    <lineage>
        <taxon>Bacteria</taxon>
        <taxon>Katanobacteria</taxon>
    </lineage>
</organism>
<gene>
    <name evidence="3" type="ORF">A3K42_01640</name>
</gene>
<evidence type="ECO:0000256" key="1">
    <source>
        <dbReference type="SAM" id="MobiDB-lite"/>
    </source>
</evidence>
<feature type="domain" description="Helix-turn-helix" evidence="2">
    <location>
        <begin position="8"/>
        <end position="56"/>
    </location>
</feature>
<dbReference type="SUPFAM" id="SSF46955">
    <property type="entry name" value="Putative DNA-binding domain"/>
    <property type="match status" value="1"/>
</dbReference>
<dbReference type="EMBL" id="MEUS01000004">
    <property type="protein sequence ID" value="OGC39013.1"/>
    <property type="molecule type" value="Genomic_DNA"/>
</dbReference>
<dbReference type="InterPro" id="IPR009061">
    <property type="entry name" value="DNA-bd_dom_put_sf"/>
</dbReference>
<feature type="region of interest" description="Disordered" evidence="1">
    <location>
        <begin position="67"/>
        <end position="104"/>
    </location>
</feature>
<feature type="region of interest" description="Disordered" evidence="1">
    <location>
        <begin position="117"/>
        <end position="148"/>
    </location>
</feature>
<protein>
    <recommendedName>
        <fullName evidence="2">Helix-turn-helix domain-containing protein</fullName>
    </recommendedName>
</protein>
<proteinExistence type="predicted"/>
<evidence type="ECO:0000259" key="2">
    <source>
        <dbReference type="Pfam" id="PF12728"/>
    </source>
</evidence>
<evidence type="ECO:0000313" key="3">
    <source>
        <dbReference type="EMBL" id="OGC39013.1"/>
    </source>
</evidence>
<reference evidence="3 4" key="1">
    <citation type="journal article" date="2016" name="Nat. Commun.">
        <title>Thousands of microbial genomes shed light on interconnected biogeochemical processes in an aquifer system.</title>
        <authorList>
            <person name="Anantharaman K."/>
            <person name="Brown C.T."/>
            <person name="Hug L.A."/>
            <person name="Sharon I."/>
            <person name="Castelle C.J."/>
            <person name="Probst A.J."/>
            <person name="Thomas B.C."/>
            <person name="Singh A."/>
            <person name="Wilkins M.J."/>
            <person name="Karaoz U."/>
            <person name="Brodie E.L."/>
            <person name="Williams K.H."/>
            <person name="Hubbard S.S."/>
            <person name="Banfield J.F."/>
        </authorList>
    </citation>
    <scope>NUCLEOTIDE SEQUENCE [LARGE SCALE GENOMIC DNA]</scope>
</reference>
<accession>A0A1F4U3Z2</accession>
<dbReference type="InterPro" id="IPR041657">
    <property type="entry name" value="HTH_17"/>
</dbReference>
<comment type="caution">
    <text evidence="3">The sequence shown here is derived from an EMBL/GenBank/DDBJ whole genome shotgun (WGS) entry which is preliminary data.</text>
</comment>
<name>A0A1F4U3Z2_UNCKA</name>